<proteinExistence type="inferred from homology"/>
<evidence type="ECO:0000313" key="7">
    <source>
        <dbReference type="Proteomes" id="UP000237229"/>
    </source>
</evidence>
<dbReference type="NCBIfam" id="NF002021">
    <property type="entry name" value="PRK00831.1"/>
    <property type="match status" value="1"/>
</dbReference>
<evidence type="ECO:0000256" key="5">
    <source>
        <dbReference type="RuleBase" id="RU000571"/>
    </source>
</evidence>
<accession>A0ABX4ZQA8</accession>
<name>A0ABX4ZQA8_9PAST</name>
<gene>
    <name evidence="4" type="primary">rpmJ</name>
    <name evidence="6" type="ORF">C3Z13_10525</name>
</gene>
<dbReference type="GO" id="GO:0005840">
    <property type="term" value="C:ribosome"/>
    <property type="evidence" value="ECO:0007669"/>
    <property type="project" value="UniProtKB-KW"/>
</dbReference>
<evidence type="ECO:0000256" key="3">
    <source>
        <dbReference type="ARBA" id="ARBA00023274"/>
    </source>
</evidence>
<dbReference type="Proteomes" id="UP000237229">
    <property type="component" value="Unassembled WGS sequence"/>
</dbReference>
<sequence length="59" mass="6903">MQVLSSLKTAKTRHPNCKVVRRHGVVYVICKENPRFKAASRGQKEKTLRCYKIYFHIAL</sequence>
<comment type="caution">
    <text evidence="6">The sequence shown here is derived from an EMBL/GenBank/DDBJ whole genome shotgun (WGS) entry which is preliminary data.</text>
</comment>
<dbReference type="PANTHER" id="PTHR47781">
    <property type="entry name" value="50S RIBOSOMAL PROTEIN L36 2"/>
    <property type="match status" value="1"/>
</dbReference>
<dbReference type="SUPFAM" id="SSF57840">
    <property type="entry name" value="Ribosomal protein L36"/>
    <property type="match status" value="1"/>
</dbReference>
<dbReference type="PANTHER" id="PTHR47781:SF1">
    <property type="entry name" value="LARGE RIBOSOMAL SUBUNIT PROTEIN BL36B"/>
    <property type="match status" value="1"/>
</dbReference>
<evidence type="ECO:0000256" key="1">
    <source>
        <dbReference type="ARBA" id="ARBA00007645"/>
    </source>
</evidence>
<dbReference type="InterPro" id="IPR035977">
    <property type="entry name" value="Ribosomal_bL36_sp"/>
</dbReference>
<evidence type="ECO:0000256" key="4">
    <source>
        <dbReference type="HAMAP-Rule" id="MF_00251"/>
    </source>
</evidence>
<dbReference type="HAMAP" id="MF_00251">
    <property type="entry name" value="Ribosomal_bL36"/>
    <property type="match status" value="1"/>
</dbReference>
<keyword evidence="2 4" id="KW-0689">Ribosomal protein</keyword>
<dbReference type="InterPro" id="IPR047621">
    <property type="entry name" value="Ribosomal_L36_bact"/>
</dbReference>
<dbReference type="Pfam" id="PF00444">
    <property type="entry name" value="Ribosomal_L36"/>
    <property type="match status" value="1"/>
</dbReference>
<protein>
    <recommendedName>
        <fullName evidence="4">Large ribosomal subunit protein bL36</fullName>
    </recommendedName>
</protein>
<reference evidence="6 7" key="1">
    <citation type="submission" date="2018-02" db="EMBL/GenBank/DDBJ databases">
        <title>Classification genera of Pasteurellaceae by whole genome sequence comparison.</title>
        <authorList>
            <person name="Christensen H."/>
        </authorList>
    </citation>
    <scope>NUCLEOTIDE SEQUENCE [LARGE SCALE GENOMIC DNA]</scope>
    <source>
        <strain evidence="6 7">20186H4H1</strain>
    </source>
</reference>
<keyword evidence="7" id="KW-1185">Reference proteome</keyword>
<dbReference type="InterPro" id="IPR000473">
    <property type="entry name" value="Ribosomal_bL36"/>
</dbReference>
<organism evidence="6 7">
    <name type="scientific">Avibacterium endocarditidis</name>
    <dbReference type="NCBI Taxonomy" id="380674"/>
    <lineage>
        <taxon>Bacteria</taxon>
        <taxon>Pseudomonadati</taxon>
        <taxon>Pseudomonadota</taxon>
        <taxon>Gammaproteobacteria</taxon>
        <taxon>Pasteurellales</taxon>
        <taxon>Pasteurellaceae</taxon>
        <taxon>Avibacterium</taxon>
    </lineage>
</organism>
<evidence type="ECO:0000256" key="2">
    <source>
        <dbReference type="ARBA" id="ARBA00022980"/>
    </source>
</evidence>
<comment type="similarity">
    <text evidence="1 4 5">Belongs to the bacterial ribosomal protein bL36 family.</text>
</comment>
<keyword evidence="3 4" id="KW-0687">Ribonucleoprotein</keyword>
<dbReference type="NCBIfam" id="TIGR01022">
    <property type="entry name" value="rpmJ_bact"/>
    <property type="match status" value="1"/>
</dbReference>
<evidence type="ECO:0000313" key="6">
    <source>
        <dbReference type="EMBL" id="POY41684.1"/>
    </source>
</evidence>
<dbReference type="EMBL" id="PQVI01000143">
    <property type="protein sequence ID" value="POY41684.1"/>
    <property type="molecule type" value="Genomic_DNA"/>
</dbReference>